<dbReference type="Pfam" id="PF13821">
    <property type="entry name" value="DUF4187"/>
    <property type="match status" value="1"/>
</dbReference>
<evidence type="ECO:0000313" key="3">
    <source>
        <dbReference type="EMBL" id="EPS38878.1"/>
    </source>
</evidence>
<dbReference type="AlphaFoldDB" id="S8BHZ3"/>
<reference evidence="3 4" key="1">
    <citation type="journal article" date="2013" name="PLoS Genet.">
        <title>Genomic mechanisms accounting for the adaptation to parasitism in nematode-trapping fungi.</title>
        <authorList>
            <person name="Meerupati T."/>
            <person name="Andersson K.M."/>
            <person name="Friman E."/>
            <person name="Kumar D."/>
            <person name="Tunlid A."/>
            <person name="Ahren D."/>
        </authorList>
    </citation>
    <scope>NUCLEOTIDE SEQUENCE [LARGE SCALE GENOMIC DNA]</scope>
    <source>
        <strain evidence="3 4">CBS 200.50</strain>
    </source>
</reference>
<name>S8BHZ3_DACHA</name>
<feature type="compositionally biased region" description="Basic and acidic residues" evidence="1">
    <location>
        <begin position="277"/>
        <end position="313"/>
    </location>
</feature>
<dbReference type="OMA" id="DYMNMVI"/>
<feature type="compositionally biased region" description="Acidic residues" evidence="1">
    <location>
        <begin position="77"/>
        <end position="86"/>
    </location>
</feature>
<proteinExistence type="predicted"/>
<dbReference type="HOGENOM" id="CLU_046724_2_0_1"/>
<dbReference type="GO" id="GO:0000776">
    <property type="term" value="C:kinetochore"/>
    <property type="evidence" value="ECO:0007669"/>
    <property type="project" value="TreeGrafter"/>
</dbReference>
<reference evidence="4" key="2">
    <citation type="submission" date="2013-04" db="EMBL/GenBank/DDBJ databases">
        <title>Genomic mechanisms accounting for the adaptation to parasitism in nematode-trapping fungi.</title>
        <authorList>
            <person name="Ahren D.G."/>
        </authorList>
    </citation>
    <scope>NUCLEOTIDE SEQUENCE [LARGE SCALE GENOMIC DNA]</scope>
    <source>
        <strain evidence="4">CBS 200.50</strain>
    </source>
</reference>
<gene>
    <name evidence="3" type="ORF">H072_7353</name>
</gene>
<feature type="region of interest" description="Disordered" evidence="1">
    <location>
        <begin position="158"/>
        <end position="239"/>
    </location>
</feature>
<evidence type="ECO:0000313" key="4">
    <source>
        <dbReference type="Proteomes" id="UP000015100"/>
    </source>
</evidence>
<dbReference type="InterPro" id="IPR000467">
    <property type="entry name" value="G_patch_dom"/>
</dbReference>
<dbReference type="EMBL" id="AQGS01000522">
    <property type="protein sequence ID" value="EPS38878.1"/>
    <property type="molecule type" value="Genomic_DNA"/>
</dbReference>
<accession>S8BHZ3</accession>
<feature type="region of interest" description="Disordered" evidence="1">
    <location>
        <begin position="270"/>
        <end position="313"/>
    </location>
</feature>
<feature type="compositionally biased region" description="Basic and acidic residues" evidence="1">
    <location>
        <begin position="189"/>
        <end position="219"/>
    </location>
</feature>
<dbReference type="Proteomes" id="UP000015100">
    <property type="component" value="Unassembled WGS sequence"/>
</dbReference>
<dbReference type="SMART" id="SM01173">
    <property type="entry name" value="DUF4187"/>
    <property type="match status" value="1"/>
</dbReference>
<dbReference type="InterPro" id="IPR039249">
    <property type="entry name" value="GPATCH11"/>
</dbReference>
<feature type="domain" description="G-patch" evidence="2">
    <location>
        <begin position="143"/>
        <end position="213"/>
    </location>
</feature>
<feature type="compositionally biased region" description="Low complexity" evidence="1">
    <location>
        <begin position="165"/>
        <end position="187"/>
    </location>
</feature>
<feature type="region of interest" description="Disordered" evidence="1">
    <location>
        <begin position="1"/>
        <end position="125"/>
    </location>
</feature>
<dbReference type="PANTHER" id="PTHR21032:SF0">
    <property type="entry name" value="G PATCH DOMAIN-CONTAINING PROTEIN 11"/>
    <property type="match status" value="1"/>
</dbReference>
<evidence type="ECO:0000259" key="2">
    <source>
        <dbReference type="PROSITE" id="PS50174"/>
    </source>
</evidence>
<sequence length="453" mass="51053">MTMPSTAPAARIKPSRAFADTNADDDEDAFSRLASSRPKPASKLPPVEPKSLARPPTMVPRTTGPVPLPAPATQDKQDEEEEEDDYMSMTVADPTANETSLQRLKRRKLEASVRGQPMSKAELAEQERYKRDIGLATSILTNTNSKGLKMMKAMGFTTGSSLGKAAPTPAAAAAAGESSSSSSPTTAQKDTRPTEPIRPVIRESRTGIGHESDLKRKFSEFNTEEAASAVAKRQDVSPESYRNRLTLEAQQRRHEAQLFAAQSICEKLVTEDPPASYDERNRKKDENGDAEKERNGKTSLEHDHHHSNAKEDFFTGNPTFTQIKQINLIYRGLLYRRALSDLTKKLRKRETENLSSSKYAGVGSLPAYNSTGEFSVDDRFALGKDTEEEDVPDEEWEDEELEQFEKREVKDRLDEIVRYLRSQWRYCFWCKFRYATDEEMERDCPGLKEEDHD</sequence>
<comment type="caution">
    <text evidence="3">The sequence shown here is derived from an EMBL/GenBank/DDBJ whole genome shotgun (WGS) entry which is preliminary data.</text>
</comment>
<keyword evidence="4" id="KW-1185">Reference proteome</keyword>
<dbReference type="STRING" id="1284197.S8BHZ3"/>
<protein>
    <recommendedName>
        <fullName evidence="2">G-patch domain-containing protein</fullName>
    </recommendedName>
</protein>
<evidence type="ECO:0000256" key="1">
    <source>
        <dbReference type="SAM" id="MobiDB-lite"/>
    </source>
</evidence>
<dbReference type="eggNOG" id="KOG1994">
    <property type="taxonomic scope" value="Eukaryota"/>
</dbReference>
<dbReference type="GO" id="GO:0003676">
    <property type="term" value="F:nucleic acid binding"/>
    <property type="evidence" value="ECO:0007669"/>
    <property type="project" value="InterPro"/>
</dbReference>
<dbReference type="InterPro" id="IPR025239">
    <property type="entry name" value="DUF4187"/>
</dbReference>
<dbReference type="PROSITE" id="PS50174">
    <property type="entry name" value="G_PATCH"/>
    <property type="match status" value="1"/>
</dbReference>
<organism evidence="3 4">
    <name type="scientific">Dactylellina haptotyla (strain CBS 200.50)</name>
    <name type="common">Nematode-trapping fungus</name>
    <name type="synonym">Monacrosporium haptotylum</name>
    <dbReference type="NCBI Taxonomy" id="1284197"/>
    <lineage>
        <taxon>Eukaryota</taxon>
        <taxon>Fungi</taxon>
        <taxon>Dikarya</taxon>
        <taxon>Ascomycota</taxon>
        <taxon>Pezizomycotina</taxon>
        <taxon>Orbiliomycetes</taxon>
        <taxon>Orbiliales</taxon>
        <taxon>Orbiliaceae</taxon>
        <taxon>Dactylellina</taxon>
    </lineage>
</organism>
<dbReference type="PANTHER" id="PTHR21032">
    <property type="entry name" value="G PATCH DOMAIN-CONTAINING PROTEIN 11"/>
    <property type="match status" value="1"/>
</dbReference>
<dbReference type="OrthoDB" id="786951at2759"/>